<feature type="domain" description="YoaR-like putative peptidoglycan binding" evidence="1">
    <location>
        <begin position="75"/>
        <end position="171"/>
    </location>
</feature>
<feature type="domain" description="YoaR-like putative peptidoglycan binding" evidence="1">
    <location>
        <begin position="246"/>
        <end position="308"/>
    </location>
</feature>
<evidence type="ECO:0000313" key="5">
    <source>
        <dbReference type="Proteomes" id="UP000013026"/>
    </source>
</evidence>
<dbReference type="Proteomes" id="UP000006655">
    <property type="component" value="Chromosome"/>
</dbReference>
<dbReference type="InterPro" id="IPR022029">
    <property type="entry name" value="YoaR-like_PG-bd"/>
</dbReference>
<evidence type="ECO:0000259" key="1">
    <source>
        <dbReference type="Pfam" id="PF12229"/>
    </source>
</evidence>
<dbReference type="Proteomes" id="UP000013026">
    <property type="component" value="Chromosome"/>
</dbReference>
<dbReference type="InterPro" id="IPR038054">
    <property type="entry name" value="LD_TPept-like_central_sf"/>
</dbReference>
<dbReference type="AlphaFoldDB" id="D3PMB3"/>
<dbReference type="eggNOG" id="COG2720">
    <property type="taxonomic scope" value="Bacteria"/>
</dbReference>
<dbReference type="OrthoDB" id="9797191at2"/>
<evidence type="ECO:0000313" key="4">
    <source>
        <dbReference type="Proteomes" id="UP000006655"/>
    </source>
</evidence>
<reference evidence="3 5" key="3">
    <citation type="submission" date="2013-04" db="EMBL/GenBank/DDBJ databases">
        <authorList>
            <person name="Chin J."/>
            <person name="Alexander D.H."/>
            <person name="Marks P."/>
            <person name="Korlach J."/>
            <person name="Clum A."/>
            <person name="Copeland A."/>
        </authorList>
    </citation>
    <scope>NUCLEOTIDE SEQUENCE [LARGE SCALE GENOMIC DNA]</scope>
    <source>
        <strain evidence="5">ATCC 35948 / DSM 1279 / VKM B-1258 / 21</strain>
        <strain evidence="3">DSM 1279</strain>
    </source>
</reference>
<protein>
    <submittedName>
        <fullName evidence="3">VanW family protein</fullName>
    </submittedName>
</protein>
<proteinExistence type="predicted"/>
<evidence type="ECO:0000313" key="3">
    <source>
        <dbReference type="EMBL" id="AGK05330.1"/>
    </source>
</evidence>
<dbReference type="Gene3D" id="3.10.20.800">
    <property type="match status" value="1"/>
</dbReference>
<keyword evidence="4" id="KW-1185">Reference proteome</keyword>
<accession>D3PMB3</accession>
<dbReference type="PANTHER" id="PTHR35788">
    <property type="entry name" value="EXPORTED PROTEIN-RELATED"/>
    <property type="match status" value="1"/>
</dbReference>
<dbReference type="PANTHER" id="PTHR35788:SF1">
    <property type="entry name" value="EXPORTED PROTEIN"/>
    <property type="match status" value="1"/>
</dbReference>
<dbReference type="KEGG" id="mrb:Mrub_2468"/>
<dbReference type="STRING" id="504728.K649_10190"/>
<reference evidence="2 4" key="1">
    <citation type="journal article" date="2010" name="Stand. Genomic Sci.">
        <title>Complete genome sequence of Meiothermus ruber type strain (21).</title>
        <authorList>
            <person name="Tindall B.J."/>
            <person name="Sikorski J."/>
            <person name="Lucas S."/>
            <person name="Goltsman E."/>
            <person name="Copeland A."/>
            <person name="Glavina Del Rio T."/>
            <person name="Nolan M."/>
            <person name="Tice H."/>
            <person name="Cheng J.F."/>
            <person name="Han C."/>
            <person name="Pitluck S."/>
            <person name="Liolios K."/>
            <person name="Ivanova N."/>
            <person name="Mavromatis K."/>
            <person name="Ovchinnikova G."/>
            <person name="Pati A."/>
            <person name="Fahnrich R."/>
            <person name="Goodwin L."/>
            <person name="Chen A."/>
            <person name="Palaniappan K."/>
            <person name="Land M."/>
            <person name="Hauser L."/>
            <person name="Chang Y.J."/>
            <person name="Jeffries C.D."/>
            <person name="Rohde M."/>
            <person name="Goker M."/>
            <person name="Woyke T."/>
            <person name="Bristow J."/>
            <person name="Eisen J.A."/>
            <person name="Markowitz V."/>
            <person name="Hugenholtz P."/>
            <person name="Kyrpides N.C."/>
            <person name="Klenk H.P."/>
            <person name="Lapidus A."/>
        </authorList>
    </citation>
    <scope>NUCLEOTIDE SEQUENCE [LARGE SCALE GENOMIC DNA]</scope>
    <source>
        <strain evidence="4">ATCC 35948 / DSM 1279 / VKM B-1258 / 21</strain>
        <strain evidence="2">DSM 1279</strain>
    </source>
</reference>
<gene>
    <name evidence="2" type="ordered locus">Mrub_2468</name>
    <name evidence="3" type="ORF">K649_10190</name>
</gene>
<dbReference type="InterPro" id="IPR052913">
    <property type="entry name" value="Glycopeptide_resist_protein"/>
</dbReference>
<dbReference type="RefSeq" id="WP_013014717.1">
    <property type="nucleotide sequence ID" value="NC_013946.1"/>
</dbReference>
<dbReference type="KEGG" id="mre:K649_10190"/>
<dbReference type="Pfam" id="PF12229">
    <property type="entry name" value="PG_binding_4"/>
    <property type="match status" value="2"/>
</dbReference>
<dbReference type="EMBL" id="CP005385">
    <property type="protein sequence ID" value="AGK05330.1"/>
    <property type="molecule type" value="Genomic_DNA"/>
</dbReference>
<reference evidence="3" key="2">
    <citation type="submission" date="2013-04" db="EMBL/GenBank/DDBJ databases">
        <title>Non-Hybrid, Finished Microbial Genome Assemblies from Long-Read SMRT Sequencing Data.</title>
        <authorList>
            <person name="Klammer A."/>
            <person name="Drake J."/>
            <person name="Heiner C."/>
            <person name="Clum A."/>
            <person name="Copeland A."/>
            <person name="Huddleston J."/>
            <person name="Eichler E."/>
            <person name="Turner S.W."/>
        </authorList>
    </citation>
    <scope>NUCLEOTIDE SEQUENCE</scope>
    <source>
        <strain evidence="3">DSM 1279</strain>
    </source>
</reference>
<evidence type="ECO:0000313" key="2">
    <source>
        <dbReference type="EMBL" id="ADD29219.1"/>
    </source>
</evidence>
<sequence>MRRSVVVGLGLATGLALGWAAFEHYHRNRIYAGVEAAGVLVGSLTLEEAEARIAAATQNTPLPRLTLKAGNQTLEVSAAELGWRLDARATALRAFAVGRTSLGERLAALRGQIKVPLVPSVDATILEKRLQSIARGLERPPTNARVVFKNDRFVVIPEKPGLELDVQSAVESYLQHPKLTVLEFFPKTITPRVTAAVLEPVARRANELLRPLDLIYTEPPPSGSGKRHRYSLGAAQVASLLSVQEEVRVNTQALRKLLAQIATRHDRLPKDARYSPGPGGQLTVQPEVNGWKMNQPESRKRLELALLRPDLSEFHLTVVPKAAQVRAADLPKAENLQLLAEATTHYGGSSPERIANVHAAARNLDGYVVPAGGVFNFNEAIGSISPENGFKEALIISDGRTVKGVGGGVCQVSTTAFRALYQAGLPILERNQHAYRVRWYDPIVGYDAAVYQPYLNLRASNDTPGPIIVRTSFTRSSLTVRLYGLPDGRKVAVSKPVILARTPHPPPQYIVDPSLRPGQIKQVDWAVDGFRTRITRTITRPDGRVEVDVLNSNFRPWRAVYLVGPQTPIPADEVASRNP</sequence>
<dbReference type="EMBL" id="CP001743">
    <property type="protein sequence ID" value="ADD29219.1"/>
    <property type="molecule type" value="Genomic_DNA"/>
</dbReference>
<name>D3PMB3_MEIRD</name>
<organism evidence="3 5">
    <name type="scientific">Meiothermus ruber (strain ATCC 35948 / DSM 1279 / VKM B-1258 / 21)</name>
    <name type="common">Thermus ruber</name>
    <dbReference type="NCBI Taxonomy" id="504728"/>
    <lineage>
        <taxon>Bacteria</taxon>
        <taxon>Thermotogati</taxon>
        <taxon>Deinococcota</taxon>
        <taxon>Deinococci</taxon>
        <taxon>Thermales</taxon>
        <taxon>Thermaceae</taxon>
        <taxon>Meiothermus</taxon>
    </lineage>
</organism>
<dbReference type="Pfam" id="PF04294">
    <property type="entry name" value="VanW"/>
    <property type="match status" value="1"/>
</dbReference>
<dbReference type="InterPro" id="IPR007391">
    <property type="entry name" value="Vancomycin_resist_VanW"/>
</dbReference>
<dbReference type="PATRIC" id="fig|504728.9.peg.2101"/>